<evidence type="ECO:0000313" key="2">
    <source>
        <dbReference type="Proteomes" id="UP000688137"/>
    </source>
</evidence>
<name>A0A8S1P962_PARPR</name>
<comment type="caution">
    <text evidence="1">The sequence shown here is derived from an EMBL/GenBank/DDBJ whole genome shotgun (WGS) entry which is preliminary data.</text>
</comment>
<gene>
    <name evidence="1" type="ORF">PPRIM_AZ9-3.1.T1100067</name>
</gene>
<protein>
    <submittedName>
        <fullName evidence="1">Uncharacterized protein</fullName>
    </submittedName>
</protein>
<keyword evidence="2" id="KW-1185">Reference proteome</keyword>
<organism evidence="1 2">
    <name type="scientific">Paramecium primaurelia</name>
    <dbReference type="NCBI Taxonomy" id="5886"/>
    <lineage>
        <taxon>Eukaryota</taxon>
        <taxon>Sar</taxon>
        <taxon>Alveolata</taxon>
        <taxon>Ciliophora</taxon>
        <taxon>Intramacronucleata</taxon>
        <taxon>Oligohymenophorea</taxon>
        <taxon>Peniculida</taxon>
        <taxon>Parameciidae</taxon>
        <taxon>Paramecium</taxon>
    </lineage>
</organism>
<dbReference type="OMA" id="CFKETHE"/>
<dbReference type="AlphaFoldDB" id="A0A8S1P962"/>
<accession>A0A8S1P962</accession>
<dbReference type="EMBL" id="CAJJDM010000113">
    <property type="protein sequence ID" value="CAD8099640.1"/>
    <property type="molecule type" value="Genomic_DNA"/>
</dbReference>
<reference evidence="1" key="1">
    <citation type="submission" date="2021-01" db="EMBL/GenBank/DDBJ databases">
        <authorList>
            <consortium name="Genoscope - CEA"/>
            <person name="William W."/>
        </authorList>
    </citation>
    <scope>NUCLEOTIDE SEQUENCE</scope>
</reference>
<proteinExistence type="predicted"/>
<evidence type="ECO:0000313" key="1">
    <source>
        <dbReference type="EMBL" id="CAD8099640.1"/>
    </source>
</evidence>
<dbReference type="Proteomes" id="UP000688137">
    <property type="component" value="Unassembled WGS sequence"/>
</dbReference>
<sequence>MKKLEVKQHQKFAQFHQLLEIDSVKDQMLVSYQQDFQQLKNFYANIDFNYLQWLNDVYKINFEPIYNTEEILRNVKNGLRSGEDTLKQNIRKNLIQLLYLQRPVPAIFVFLKISSISFEIVYKEDFLVILDTMLQKTNLDQKSDLYQKMYDSLIETTDEEIILQSIKLLNKKFELASQLNQKQFEVFDKISNQFNKIDFSESKEVIIQIVKNFQEFQEKLKNKRQSLDQVKSEKFPQFVLKVVLMLLKEQQIVIPELLLFLCFKETHEKKKSIAIKAQVKEILKMFAIPRLKPCLDHLKIEDSIFTKGAIGYDQLYSLCQREYPVFLNLKLNGALISYIEYLHQATHINTQQFLNVFENPEFNDFLEQIWNICGKEIQQLLQNILIEDLEYAKYGSNILRIGTFLYRIKFKLEKKKMNIMEKGYDVDEQSLERRTYGVTERSMNPLFKTFVTDLVHRKKPFPLLLKTLKMDLYNLKVGYRITEMRELVVDPKFKKHMKEKHGVVWNREDPDENLDHIIARQYPIKVSNNGKKYELNWPRLIKKQAKLIYDSREQLKAQLLDVYANQNFIKVYNELIKLNDNNKKKMQTKEILMNLVAYIKSIKEE</sequence>